<dbReference type="Pfam" id="PF25984">
    <property type="entry name" value="BSH_YknX"/>
    <property type="match status" value="1"/>
</dbReference>
<proteinExistence type="predicted"/>
<evidence type="ECO:0000259" key="2">
    <source>
        <dbReference type="Pfam" id="PF25984"/>
    </source>
</evidence>
<dbReference type="PANTHER" id="PTHR30469:SF15">
    <property type="entry name" value="HLYD FAMILY OF SECRETION PROTEINS"/>
    <property type="match status" value="1"/>
</dbReference>
<accession>A0A168VWL4</accession>
<evidence type="ECO:0000313" key="4">
    <source>
        <dbReference type="EMBL" id="ANC76589.1"/>
    </source>
</evidence>
<feature type="coiled-coil region" evidence="1">
    <location>
        <begin position="144"/>
        <end position="185"/>
    </location>
</feature>
<feature type="domain" description="YknX-like C-terminal permuted SH3-like" evidence="3">
    <location>
        <begin position="289"/>
        <end position="354"/>
    </location>
</feature>
<dbReference type="STRING" id="1221500.ABE65_007165"/>
<dbReference type="GO" id="GO:1990281">
    <property type="term" value="C:efflux pump complex"/>
    <property type="evidence" value="ECO:0007669"/>
    <property type="project" value="TreeGrafter"/>
</dbReference>
<dbReference type="InterPro" id="IPR058639">
    <property type="entry name" value="BSH_YknX-like"/>
</dbReference>
<dbReference type="GO" id="GO:0015562">
    <property type="term" value="F:efflux transmembrane transporter activity"/>
    <property type="evidence" value="ECO:0007669"/>
    <property type="project" value="TreeGrafter"/>
</dbReference>
<dbReference type="Gene3D" id="1.10.287.470">
    <property type="entry name" value="Helix hairpin bin"/>
    <property type="match status" value="1"/>
</dbReference>
<dbReference type="Pfam" id="PF25989">
    <property type="entry name" value="YknX_C"/>
    <property type="match status" value="1"/>
</dbReference>
<reference evidence="4 5" key="1">
    <citation type="submission" date="2016-04" db="EMBL/GenBank/DDBJ databases">
        <title>Complete genome sequence of Fictibacillus phosphorivorans G25-29, a strain toxic to nematodes.</title>
        <authorList>
            <person name="Zheng Z."/>
        </authorList>
    </citation>
    <scope>NUCLEOTIDE SEQUENCE [LARGE SCALE GENOMIC DNA]</scope>
    <source>
        <strain evidence="4 5">G25-29</strain>
    </source>
</reference>
<name>A0A168VWL4_9BACL</name>
<dbReference type="InterPro" id="IPR058637">
    <property type="entry name" value="YknX-like_C"/>
</dbReference>
<feature type="domain" description="YknX-like barrel-sandwich hybrid" evidence="2">
    <location>
        <begin position="64"/>
        <end position="196"/>
    </location>
</feature>
<dbReference type="Gene3D" id="2.40.50.100">
    <property type="match status" value="1"/>
</dbReference>
<dbReference type="Gene3D" id="2.40.420.20">
    <property type="match status" value="1"/>
</dbReference>
<keyword evidence="5" id="KW-1185">Reference proteome</keyword>
<evidence type="ECO:0008006" key="6">
    <source>
        <dbReference type="Google" id="ProtNLM"/>
    </source>
</evidence>
<evidence type="ECO:0000259" key="3">
    <source>
        <dbReference type="Pfam" id="PF25989"/>
    </source>
</evidence>
<organism evidence="4 5">
    <name type="scientific">Fictibacillus phosphorivorans</name>
    <dbReference type="NCBI Taxonomy" id="1221500"/>
    <lineage>
        <taxon>Bacteria</taxon>
        <taxon>Bacillati</taxon>
        <taxon>Bacillota</taxon>
        <taxon>Bacilli</taxon>
        <taxon>Bacillales</taxon>
        <taxon>Fictibacillaceae</taxon>
        <taxon>Fictibacillus</taxon>
    </lineage>
</organism>
<dbReference type="Proteomes" id="UP000076623">
    <property type="component" value="Chromosome"/>
</dbReference>
<sequence length="357" mass="39059">MNKLKWVAAAIMVVLLLVMNIVIFDKQESAAVEAPRVKTGLSVQKDFIKKHETTGVAQSKNTFKIYENASLGSIKDVMVSKGDTVTSGQTLITYENAEIEKELRDLKRDKEAADVRSSHYSGQISEWKSELSDFDEEKDSKDAKVLLQEKLAEAELQSDLAENESSVLSDEISELEKQLDDLSIKSPADGIVSELNGVGDDESLLTIVGQGNFELVSNIDQKMASLVKTGDQVQIKSTGKKLLKGTVQTVLPTEQKTFTLTVLVEDEAAWVEGQSASIIVTEKLAEKANSVPKQAVLKDDGKTYVFTIIKNKLYKLNVSTGLEQKGNVQITKGLKKGQVVVLNPSPVFVSGQPVLKK</sequence>
<protein>
    <recommendedName>
        <fullName evidence="6">RND efflux pump membrane fusion protein barrel-sandwich domain-containing protein</fullName>
    </recommendedName>
</protein>
<evidence type="ECO:0000313" key="5">
    <source>
        <dbReference type="Proteomes" id="UP000076623"/>
    </source>
</evidence>
<dbReference type="KEGG" id="fpn:ABE65_007165"/>
<evidence type="ECO:0000256" key="1">
    <source>
        <dbReference type="SAM" id="Coils"/>
    </source>
</evidence>
<dbReference type="AlphaFoldDB" id="A0A168VWL4"/>
<keyword evidence="1" id="KW-0175">Coiled coil</keyword>
<dbReference type="PANTHER" id="PTHR30469">
    <property type="entry name" value="MULTIDRUG RESISTANCE PROTEIN MDTA"/>
    <property type="match status" value="1"/>
</dbReference>
<gene>
    <name evidence="4" type="ORF">ABE65_007165</name>
</gene>
<dbReference type="RefSeq" id="WP_066392942.1">
    <property type="nucleotide sequence ID" value="NZ_CP015378.1"/>
</dbReference>
<dbReference type="EMBL" id="CP015378">
    <property type="protein sequence ID" value="ANC76589.1"/>
    <property type="molecule type" value="Genomic_DNA"/>
</dbReference>